<gene>
    <name evidence="2" type="ORF">WN71_025980</name>
</gene>
<protein>
    <submittedName>
        <fullName evidence="2">Uncharacterized protein</fullName>
    </submittedName>
</protein>
<evidence type="ECO:0000256" key="1">
    <source>
        <dbReference type="SAM" id="MobiDB-lite"/>
    </source>
</evidence>
<sequence>MAVTSAEGCGTAVAGSAQRCDARQEHVDGELQLPPVAGVDGVGDEPLGERELPERVLLKRRAAK</sequence>
<comment type="caution">
    <text evidence="2">The sequence shown here is derived from an EMBL/GenBank/DDBJ whole genome shotgun (WGS) entry which is preliminary data.</text>
</comment>
<organism evidence="2 3">
    <name type="scientific">Streptomyces mangrovisoli</name>
    <dbReference type="NCBI Taxonomy" id="1428628"/>
    <lineage>
        <taxon>Bacteria</taxon>
        <taxon>Bacillati</taxon>
        <taxon>Actinomycetota</taxon>
        <taxon>Actinomycetes</taxon>
        <taxon>Kitasatosporales</taxon>
        <taxon>Streptomycetaceae</taxon>
        <taxon>Streptomyces</taxon>
    </lineage>
</organism>
<name>A0A1J4NTR6_9ACTN</name>
<keyword evidence="3" id="KW-1185">Reference proteome</keyword>
<proteinExistence type="predicted"/>
<evidence type="ECO:0000313" key="3">
    <source>
        <dbReference type="Proteomes" id="UP000034196"/>
    </source>
</evidence>
<accession>A0A1J4NTR6</accession>
<reference evidence="2" key="1">
    <citation type="submission" date="2016-10" db="EMBL/GenBank/DDBJ databases">
        <title>Genome sequence of Streptomyces mangrovisoli MUSC 149.</title>
        <authorList>
            <person name="Lee L.-H."/>
            <person name="Ser H.-L."/>
        </authorList>
    </citation>
    <scope>NUCLEOTIDE SEQUENCE [LARGE SCALE GENOMIC DNA]</scope>
    <source>
        <strain evidence="2">MUSC 149</strain>
    </source>
</reference>
<dbReference type="EMBL" id="LAVA02000067">
    <property type="protein sequence ID" value="OIJ64940.1"/>
    <property type="molecule type" value="Genomic_DNA"/>
</dbReference>
<dbReference type="Proteomes" id="UP000034196">
    <property type="component" value="Unassembled WGS sequence"/>
</dbReference>
<evidence type="ECO:0000313" key="2">
    <source>
        <dbReference type="EMBL" id="OIJ64940.1"/>
    </source>
</evidence>
<dbReference type="STRING" id="1428628.WN71_025980"/>
<feature type="region of interest" description="Disordered" evidence="1">
    <location>
        <begin position="25"/>
        <end position="50"/>
    </location>
</feature>
<dbReference type="AlphaFoldDB" id="A0A1J4NTR6"/>